<dbReference type="InterPro" id="IPR038377">
    <property type="entry name" value="Na/Glc_symporter_sf"/>
</dbReference>
<keyword evidence="3 7" id="KW-0812">Transmembrane</keyword>
<feature type="transmembrane region" description="Helical" evidence="7">
    <location>
        <begin position="20"/>
        <end position="41"/>
    </location>
</feature>
<evidence type="ECO:0000256" key="7">
    <source>
        <dbReference type="SAM" id="Phobius"/>
    </source>
</evidence>
<proteinExistence type="inferred from homology"/>
<evidence type="ECO:0000313" key="8">
    <source>
        <dbReference type="EMBL" id="KJV50947.1"/>
    </source>
</evidence>
<evidence type="ECO:0000256" key="2">
    <source>
        <dbReference type="ARBA" id="ARBA00006434"/>
    </source>
</evidence>
<accession>A0A0F3M622</accession>
<name>A0A0F3M622_ORITS</name>
<feature type="transmembrane region" description="Helical" evidence="7">
    <location>
        <begin position="73"/>
        <end position="91"/>
    </location>
</feature>
<dbReference type="PROSITE" id="PS50283">
    <property type="entry name" value="NA_SOLUT_SYMP_3"/>
    <property type="match status" value="1"/>
</dbReference>
<keyword evidence="5 7" id="KW-0472">Membrane</keyword>
<dbReference type="Gene3D" id="1.20.1730.10">
    <property type="entry name" value="Sodium/glucose cotransporter"/>
    <property type="match status" value="1"/>
</dbReference>
<dbReference type="AlphaFoldDB" id="A0A0F3M622"/>
<evidence type="ECO:0000256" key="1">
    <source>
        <dbReference type="ARBA" id="ARBA00004141"/>
    </source>
</evidence>
<dbReference type="PATRIC" id="fig|1359184.3.peg.2547"/>
<dbReference type="InterPro" id="IPR001734">
    <property type="entry name" value="Na/solute_symporter"/>
</dbReference>
<evidence type="ECO:0000256" key="6">
    <source>
        <dbReference type="RuleBase" id="RU362091"/>
    </source>
</evidence>
<evidence type="ECO:0000256" key="4">
    <source>
        <dbReference type="ARBA" id="ARBA00022989"/>
    </source>
</evidence>
<sequence length="93" mass="10594">MIVIIYSAFGGIRAVVFTDVFQSLAFGAFIPTLAILIWGMVGSWESVVNTLTTNPIFDPKILLDYHNVNTLKYYGMFVYFVLLKIIQLCFIEF</sequence>
<gene>
    <name evidence="8" type="ORF">OTSGILL_2624</name>
</gene>
<protein>
    <submittedName>
        <fullName evidence="8">Solute symporter family protein</fullName>
    </submittedName>
</protein>
<reference evidence="8 9" key="1">
    <citation type="submission" date="2015-02" db="EMBL/GenBank/DDBJ databases">
        <title>Genome Sequencing of Rickettsiales.</title>
        <authorList>
            <person name="Daugherty S.C."/>
            <person name="Su Q."/>
            <person name="Abolude K."/>
            <person name="Beier-Sexton M."/>
            <person name="Carlyon J.A."/>
            <person name="Carter R."/>
            <person name="Day N.P."/>
            <person name="Dumler S.J."/>
            <person name="Dyachenko V."/>
            <person name="Godinez A."/>
            <person name="Kurtti T.J."/>
            <person name="Lichay M."/>
            <person name="Mullins K.E."/>
            <person name="Ott S."/>
            <person name="Pappas-Brown V."/>
            <person name="Paris D.H."/>
            <person name="Patel P."/>
            <person name="Richards A.L."/>
            <person name="Sadzewicz L."/>
            <person name="Sears K."/>
            <person name="Seidman D."/>
            <person name="Sengamalay N."/>
            <person name="Stenos J."/>
            <person name="Tallon L.J."/>
            <person name="Vincent G."/>
            <person name="Fraser C.M."/>
            <person name="Munderloh U."/>
            <person name="Dunning-Hotopp J.C."/>
        </authorList>
    </citation>
    <scope>NUCLEOTIDE SEQUENCE [LARGE SCALE GENOMIC DNA]</scope>
    <source>
        <strain evidence="8 9">Gilliam</strain>
    </source>
</reference>
<comment type="subcellular location">
    <subcellularLocation>
        <location evidence="1">Membrane</location>
        <topology evidence="1">Multi-pass membrane protein</topology>
    </subcellularLocation>
</comment>
<evidence type="ECO:0000256" key="5">
    <source>
        <dbReference type="ARBA" id="ARBA00023136"/>
    </source>
</evidence>
<dbReference type="GO" id="GO:0016020">
    <property type="term" value="C:membrane"/>
    <property type="evidence" value="ECO:0007669"/>
    <property type="project" value="UniProtKB-SubCell"/>
</dbReference>
<dbReference type="EMBL" id="LANO01000059">
    <property type="protein sequence ID" value="KJV50947.1"/>
    <property type="molecule type" value="Genomic_DNA"/>
</dbReference>
<keyword evidence="4 7" id="KW-1133">Transmembrane helix</keyword>
<dbReference type="Pfam" id="PF00474">
    <property type="entry name" value="SSF"/>
    <property type="match status" value="1"/>
</dbReference>
<dbReference type="Proteomes" id="UP000033769">
    <property type="component" value="Unassembled WGS sequence"/>
</dbReference>
<comment type="similarity">
    <text evidence="2 6">Belongs to the sodium:solute symporter (SSF) (TC 2.A.21) family.</text>
</comment>
<evidence type="ECO:0000313" key="9">
    <source>
        <dbReference type="Proteomes" id="UP000033769"/>
    </source>
</evidence>
<dbReference type="GO" id="GO:0022857">
    <property type="term" value="F:transmembrane transporter activity"/>
    <property type="evidence" value="ECO:0007669"/>
    <property type="project" value="InterPro"/>
</dbReference>
<comment type="caution">
    <text evidence="8">The sequence shown here is derived from an EMBL/GenBank/DDBJ whole genome shotgun (WGS) entry which is preliminary data.</text>
</comment>
<evidence type="ECO:0000256" key="3">
    <source>
        <dbReference type="ARBA" id="ARBA00022692"/>
    </source>
</evidence>
<organism evidence="8 9">
    <name type="scientific">Orientia tsutsugamushi str. Gilliam</name>
    <dbReference type="NCBI Taxonomy" id="1359184"/>
    <lineage>
        <taxon>Bacteria</taxon>
        <taxon>Pseudomonadati</taxon>
        <taxon>Pseudomonadota</taxon>
        <taxon>Alphaproteobacteria</taxon>
        <taxon>Rickettsiales</taxon>
        <taxon>Rickettsiaceae</taxon>
        <taxon>Rickettsieae</taxon>
        <taxon>Orientia</taxon>
    </lineage>
</organism>